<dbReference type="Proteomes" id="UP000324222">
    <property type="component" value="Unassembled WGS sequence"/>
</dbReference>
<comment type="caution">
    <text evidence="1">The sequence shown here is derived from an EMBL/GenBank/DDBJ whole genome shotgun (WGS) entry which is preliminary data.</text>
</comment>
<proteinExistence type="predicted"/>
<name>A0A5B7EEM6_PORTR</name>
<sequence>MLLEKFYGQMPEVSRRVGFRKFSTFSINERVFGKLKNRLDKIPDRNLKDTETVIIPGKISIVPPKVPKIGRGETPEAPPLCEILRENWRNRTRCRYERKQD</sequence>
<dbReference type="EMBL" id="VSRR010002475">
    <property type="protein sequence ID" value="MPC31626.1"/>
    <property type="molecule type" value="Genomic_DNA"/>
</dbReference>
<reference evidence="1 2" key="1">
    <citation type="submission" date="2019-05" db="EMBL/GenBank/DDBJ databases">
        <title>Another draft genome of Portunus trituberculatus and its Hox gene families provides insights of decapod evolution.</title>
        <authorList>
            <person name="Jeong J.-H."/>
            <person name="Song I."/>
            <person name="Kim S."/>
            <person name="Choi T."/>
            <person name="Kim D."/>
            <person name="Ryu S."/>
            <person name="Kim W."/>
        </authorList>
    </citation>
    <scope>NUCLEOTIDE SEQUENCE [LARGE SCALE GENOMIC DNA]</scope>
    <source>
        <tissue evidence="1">Muscle</tissue>
    </source>
</reference>
<protein>
    <submittedName>
        <fullName evidence="1">Uncharacterized protein</fullName>
    </submittedName>
</protein>
<gene>
    <name evidence="1" type="ORF">E2C01_024921</name>
</gene>
<accession>A0A5B7EEM6</accession>
<dbReference type="AlphaFoldDB" id="A0A5B7EEM6"/>
<organism evidence="1 2">
    <name type="scientific">Portunus trituberculatus</name>
    <name type="common">Swimming crab</name>
    <name type="synonym">Neptunus trituberculatus</name>
    <dbReference type="NCBI Taxonomy" id="210409"/>
    <lineage>
        <taxon>Eukaryota</taxon>
        <taxon>Metazoa</taxon>
        <taxon>Ecdysozoa</taxon>
        <taxon>Arthropoda</taxon>
        <taxon>Crustacea</taxon>
        <taxon>Multicrustacea</taxon>
        <taxon>Malacostraca</taxon>
        <taxon>Eumalacostraca</taxon>
        <taxon>Eucarida</taxon>
        <taxon>Decapoda</taxon>
        <taxon>Pleocyemata</taxon>
        <taxon>Brachyura</taxon>
        <taxon>Eubrachyura</taxon>
        <taxon>Portunoidea</taxon>
        <taxon>Portunidae</taxon>
        <taxon>Portuninae</taxon>
        <taxon>Portunus</taxon>
    </lineage>
</organism>
<evidence type="ECO:0000313" key="2">
    <source>
        <dbReference type="Proteomes" id="UP000324222"/>
    </source>
</evidence>
<keyword evidence="2" id="KW-1185">Reference proteome</keyword>
<evidence type="ECO:0000313" key="1">
    <source>
        <dbReference type="EMBL" id="MPC31626.1"/>
    </source>
</evidence>